<proteinExistence type="predicted"/>
<dbReference type="Proteomes" id="UP000829398">
    <property type="component" value="Chromosome 8"/>
</dbReference>
<dbReference type="EMBL" id="CM039177">
    <property type="protein sequence ID" value="KAH9696238.1"/>
    <property type="molecule type" value="Genomic_DNA"/>
</dbReference>
<name>A0ACB8IGW1_CITSI</name>
<sequence length="163" mass="19026">MHEIEREVKNREYQQRLEAKEKGEAEKSGTMQETKKKDLRQVEDVIKEPRVQQIGELAKSFLWDSFFPVRLDDTLFHVLLLLSKHPLQVVPVIERPDSKVIGFVTQNAVIQLLLRSDGLEWFDGIADKPLSEFRFENEDPLFQVYGDQSIAEAFWILGQNRVD</sequence>
<evidence type="ECO:0000313" key="1">
    <source>
        <dbReference type="EMBL" id="KAH9696238.1"/>
    </source>
</evidence>
<organism evidence="1 2">
    <name type="scientific">Citrus sinensis</name>
    <name type="common">Sweet orange</name>
    <name type="synonym">Citrus aurantium var. sinensis</name>
    <dbReference type="NCBI Taxonomy" id="2711"/>
    <lineage>
        <taxon>Eukaryota</taxon>
        <taxon>Viridiplantae</taxon>
        <taxon>Streptophyta</taxon>
        <taxon>Embryophyta</taxon>
        <taxon>Tracheophyta</taxon>
        <taxon>Spermatophyta</taxon>
        <taxon>Magnoliopsida</taxon>
        <taxon>eudicotyledons</taxon>
        <taxon>Gunneridae</taxon>
        <taxon>Pentapetalae</taxon>
        <taxon>rosids</taxon>
        <taxon>malvids</taxon>
        <taxon>Sapindales</taxon>
        <taxon>Rutaceae</taxon>
        <taxon>Aurantioideae</taxon>
        <taxon>Citrus</taxon>
    </lineage>
</organism>
<accession>A0ACB8IGW1</accession>
<keyword evidence="2" id="KW-1185">Reference proteome</keyword>
<reference evidence="2" key="1">
    <citation type="journal article" date="2023" name="Hortic. Res.">
        <title>A chromosome-level phased genome enabling allele-level studies in sweet orange: a case study on citrus Huanglongbing tolerance.</title>
        <authorList>
            <person name="Wu B."/>
            <person name="Yu Q."/>
            <person name="Deng Z."/>
            <person name="Duan Y."/>
            <person name="Luo F."/>
            <person name="Gmitter F. Jr."/>
        </authorList>
    </citation>
    <scope>NUCLEOTIDE SEQUENCE [LARGE SCALE GENOMIC DNA]</scope>
    <source>
        <strain evidence="2">cv. Valencia</strain>
    </source>
</reference>
<protein>
    <submittedName>
        <fullName evidence="1">Uncharacterized protein</fullName>
    </submittedName>
</protein>
<comment type="caution">
    <text evidence="1">The sequence shown here is derived from an EMBL/GenBank/DDBJ whole genome shotgun (WGS) entry which is preliminary data.</text>
</comment>
<gene>
    <name evidence="1" type="ORF">KPL71_023103</name>
</gene>
<evidence type="ECO:0000313" key="2">
    <source>
        <dbReference type="Proteomes" id="UP000829398"/>
    </source>
</evidence>